<organism evidence="1 2">
    <name type="scientific">Pseudonocardia cypriaca</name>
    <dbReference type="NCBI Taxonomy" id="882449"/>
    <lineage>
        <taxon>Bacteria</taxon>
        <taxon>Bacillati</taxon>
        <taxon>Actinomycetota</taxon>
        <taxon>Actinomycetes</taxon>
        <taxon>Pseudonocardiales</taxon>
        <taxon>Pseudonocardiaceae</taxon>
        <taxon>Pseudonocardia</taxon>
    </lineage>
</organism>
<dbReference type="AlphaFoldDB" id="A0A543FPU7"/>
<dbReference type="PANTHER" id="PTHR38460">
    <property type="entry name" value="TAUTOMERASE YOLI-RELATED"/>
    <property type="match status" value="1"/>
</dbReference>
<keyword evidence="1" id="KW-0670">Pyruvate</keyword>
<dbReference type="InterPro" id="IPR037479">
    <property type="entry name" value="Tauto_MSAD"/>
</dbReference>
<comment type="caution">
    <text evidence="1">The sequence shown here is derived from an EMBL/GenBank/DDBJ whole genome shotgun (WGS) entry which is preliminary data.</text>
</comment>
<dbReference type="Pfam" id="PF14552">
    <property type="entry name" value="Tautomerase_2"/>
    <property type="match status" value="1"/>
</dbReference>
<keyword evidence="2" id="KW-1185">Reference proteome</keyword>
<dbReference type="SUPFAM" id="SSF55331">
    <property type="entry name" value="Tautomerase/MIF"/>
    <property type="match status" value="1"/>
</dbReference>
<evidence type="ECO:0000313" key="1">
    <source>
        <dbReference type="EMBL" id="TQM35744.1"/>
    </source>
</evidence>
<dbReference type="RefSeq" id="WP_142107048.1">
    <property type="nucleotide sequence ID" value="NZ_VFPH01000003.1"/>
</dbReference>
<sequence length="143" mass="16257">MPFVEIYLRKGKTPEYRKAVSEAVHDSMRQVFQIPEDDFFHVVHDLEPGDMLHPPTFFGIERSANTVIIRMTFNRRPPAQKAALFETVADRLVAAVGMRREDILMTVLETAAENWWVHGRIVDPDTGFDIRMSPEAMAAGQTG</sequence>
<accession>A0A543FPU7</accession>
<dbReference type="EMBL" id="VFPH01000003">
    <property type="protein sequence ID" value="TQM35744.1"/>
    <property type="molecule type" value="Genomic_DNA"/>
</dbReference>
<name>A0A543FPU7_9PSEU</name>
<proteinExistence type="predicted"/>
<reference evidence="1 2" key="1">
    <citation type="submission" date="2019-06" db="EMBL/GenBank/DDBJ databases">
        <title>Sequencing the genomes of 1000 actinobacteria strains.</title>
        <authorList>
            <person name="Klenk H.-P."/>
        </authorList>
    </citation>
    <scope>NUCLEOTIDE SEQUENCE [LARGE SCALE GENOMIC DNA]</scope>
    <source>
        <strain evidence="1 2">DSM 45511</strain>
    </source>
</reference>
<gene>
    <name evidence="1" type="ORF">FB388_7184</name>
</gene>
<dbReference type="Gene3D" id="3.30.429.10">
    <property type="entry name" value="Macrophage Migration Inhibitory Factor"/>
    <property type="match status" value="1"/>
</dbReference>
<dbReference type="Proteomes" id="UP000319818">
    <property type="component" value="Unassembled WGS sequence"/>
</dbReference>
<protein>
    <submittedName>
        <fullName evidence="1">Phenylpyruvate tautomerase PptA (4-oxalocrotonate tautomerase family)</fullName>
    </submittedName>
</protein>
<dbReference type="OrthoDB" id="4965437at2"/>
<dbReference type="InterPro" id="IPR014347">
    <property type="entry name" value="Tautomerase/MIF_sf"/>
</dbReference>
<evidence type="ECO:0000313" key="2">
    <source>
        <dbReference type="Proteomes" id="UP000319818"/>
    </source>
</evidence>
<dbReference type="PANTHER" id="PTHR38460:SF1">
    <property type="entry name" value="TAUTOMERASE YOLI-RELATED"/>
    <property type="match status" value="1"/>
</dbReference>